<dbReference type="AlphaFoldDB" id="A0AAW0K3S0"/>
<dbReference type="Pfam" id="PF24769">
    <property type="entry name" value="At2g29880_C"/>
    <property type="match status" value="1"/>
</dbReference>
<dbReference type="PANTHER" id="PTHR46929:SF8">
    <property type="entry name" value="MYB_SANT-LIKE DOMAIN-CONTAINING PROTEIN"/>
    <property type="match status" value="1"/>
</dbReference>
<gene>
    <name evidence="2" type="ORF">CFP56_025528</name>
</gene>
<proteinExistence type="predicted"/>
<keyword evidence="3" id="KW-1185">Reference proteome</keyword>
<dbReference type="Proteomes" id="UP000237347">
    <property type="component" value="Unassembled WGS sequence"/>
</dbReference>
<evidence type="ECO:0000313" key="2">
    <source>
        <dbReference type="EMBL" id="KAK7833559.1"/>
    </source>
</evidence>
<feature type="domain" description="At2g29880-like C-terminal" evidence="1">
    <location>
        <begin position="71"/>
        <end position="112"/>
    </location>
</feature>
<evidence type="ECO:0000259" key="1">
    <source>
        <dbReference type="Pfam" id="PF24769"/>
    </source>
</evidence>
<sequence>MEINNDTLGMGIGNIIGDTQRPAGDENLLLCQPHHVSKKFREPLRKRHKRQLEGKPCLEDKDYSSIKCIVVALQTVPNMDDEIFLEVCELLENERKAKMFVAMDVTAQRKWLLKKLQR</sequence>
<dbReference type="EMBL" id="PKMF04000404">
    <property type="protein sequence ID" value="KAK7833559.1"/>
    <property type="molecule type" value="Genomic_DNA"/>
</dbReference>
<organism evidence="2 3">
    <name type="scientific">Quercus suber</name>
    <name type="common">Cork oak</name>
    <dbReference type="NCBI Taxonomy" id="58331"/>
    <lineage>
        <taxon>Eukaryota</taxon>
        <taxon>Viridiplantae</taxon>
        <taxon>Streptophyta</taxon>
        <taxon>Embryophyta</taxon>
        <taxon>Tracheophyta</taxon>
        <taxon>Spermatophyta</taxon>
        <taxon>Magnoliopsida</taxon>
        <taxon>eudicotyledons</taxon>
        <taxon>Gunneridae</taxon>
        <taxon>Pentapetalae</taxon>
        <taxon>rosids</taxon>
        <taxon>fabids</taxon>
        <taxon>Fagales</taxon>
        <taxon>Fagaceae</taxon>
        <taxon>Quercus</taxon>
    </lineage>
</organism>
<evidence type="ECO:0000313" key="3">
    <source>
        <dbReference type="Proteomes" id="UP000237347"/>
    </source>
</evidence>
<accession>A0AAW0K3S0</accession>
<protein>
    <recommendedName>
        <fullName evidence="1">At2g29880-like C-terminal domain-containing protein</fullName>
    </recommendedName>
</protein>
<dbReference type="PANTHER" id="PTHR46929">
    <property type="entry name" value="EXPRESSED PROTEIN"/>
    <property type="match status" value="1"/>
</dbReference>
<reference evidence="2 3" key="1">
    <citation type="journal article" date="2018" name="Sci. Data">
        <title>The draft genome sequence of cork oak.</title>
        <authorList>
            <person name="Ramos A.M."/>
            <person name="Usie A."/>
            <person name="Barbosa P."/>
            <person name="Barros P.M."/>
            <person name="Capote T."/>
            <person name="Chaves I."/>
            <person name="Simoes F."/>
            <person name="Abreu I."/>
            <person name="Carrasquinho I."/>
            <person name="Faro C."/>
            <person name="Guimaraes J.B."/>
            <person name="Mendonca D."/>
            <person name="Nobrega F."/>
            <person name="Rodrigues L."/>
            <person name="Saibo N.J.M."/>
            <person name="Varela M.C."/>
            <person name="Egas C."/>
            <person name="Matos J."/>
            <person name="Miguel C.M."/>
            <person name="Oliveira M.M."/>
            <person name="Ricardo C.P."/>
            <person name="Goncalves S."/>
        </authorList>
    </citation>
    <scope>NUCLEOTIDE SEQUENCE [LARGE SCALE GENOMIC DNA]</scope>
    <source>
        <strain evidence="3">cv. HL8</strain>
    </source>
</reference>
<comment type="caution">
    <text evidence="2">The sequence shown here is derived from an EMBL/GenBank/DDBJ whole genome shotgun (WGS) entry which is preliminary data.</text>
</comment>
<name>A0AAW0K3S0_QUESU</name>
<dbReference type="InterPro" id="IPR056253">
    <property type="entry name" value="At2g29880-like_C"/>
</dbReference>